<feature type="signal peptide" evidence="1">
    <location>
        <begin position="1"/>
        <end position="22"/>
    </location>
</feature>
<dbReference type="RefSeq" id="WP_175604480.1">
    <property type="nucleotide sequence ID" value="NZ_JABWGO010000010.1"/>
</dbReference>
<keyword evidence="3" id="KW-1185">Reference proteome</keyword>
<reference evidence="2 3" key="1">
    <citation type="submission" date="2020-06" db="EMBL/GenBank/DDBJ databases">
        <authorList>
            <person name="Chanama M."/>
        </authorList>
    </citation>
    <scope>NUCLEOTIDE SEQUENCE [LARGE SCALE GENOMIC DNA]</scope>
    <source>
        <strain evidence="2 3">TBRC6557</strain>
    </source>
</reference>
<evidence type="ECO:0000313" key="2">
    <source>
        <dbReference type="EMBL" id="NUW45006.1"/>
    </source>
</evidence>
<proteinExistence type="predicted"/>
<dbReference type="Proteomes" id="UP000546126">
    <property type="component" value="Unassembled WGS sequence"/>
</dbReference>
<comment type="caution">
    <text evidence="2">The sequence shown here is derived from an EMBL/GenBank/DDBJ whole genome shotgun (WGS) entry which is preliminary data.</text>
</comment>
<accession>A0A7Y6IVT9</accession>
<evidence type="ECO:0000256" key="1">
    <source>
        <dbReference type="SAM" id="SignalP"/>
    </source>
</evidence>
<gene>
    <name evidence="2" type="ORF">HT134_33510</name>
</gene>
<protein>
    <submittedName>
        <fullName evidence="2">Uncharacterized protein</fullName>
    </submittedName>
</protein>
<dbReference type="EMBL" id="JABWGO010000010">
    <property type="protein sequence ID" value="NUW45006.1"/>
    <property type="molecule type" value="Genomic_DNA"/>
</dbReference>
<dbReference type="AlphaFoldDB" id="A0A7Y6IVT9"/>
<evidence type="ECO:0000313" key="3">
    <source>
        <dbReference type="Proteomes" id="UP000546126"/>
    </source>
</evidence>
<feature type="chain" id="PRO_5038821210" evidence="1">
    <location>
        <begin position="23"/>
        <end position="194"/>
    </location>
</feature>
<keyword evidence="1" id="KW-0732">Signal</keyword>
<organism evidence="2 3">
    <name type="scientific">Nonomuraea rhodomycinica</name>
    <dbReference type="NCBI Taxonomy" id="1712872"/>
    <lineage>
        <taxon>Bacteria</taxon>
        <taxon>Bacillati</taxon>
        <taxon>Actinomycetota</taxon>
        <taxon>Actinomycetes</taxon>
        <taxon>Streptosporangiales</taxon>
        <taxon>Streptosporangiaceae</taxon>
        <taxon>Nonomuraea</taxon>
    </lineage>
</organism>
<sequence>MRKKALSAAAASTAAAALTALAAVAVAAPAPASAAAVTIKVERAHAEMVREWIDPFTCPTNTVLTGRSHYGDENAPTTYYCSFILINGEQAQVYLSDWTSRLKESRSDYSAPDHQAVAGRWHEGDENGYTRYRTASVYWRGQRVLLANGDISGEYRESSHTWQADENKVMTGRLHNGDENGKTYYRFATVTFAG</sequence>
<name>A0A7Y6IVT9_9ACTN</name>